<feature type="chain" id="PRO_5026187391" evidence="10">
    <location>
        <begin position="35"/>
        <end position="888"/>
    </location>
</feature>
<evidence type="ECO:0000313" key="14">
    <source>
        <dbReference type="Proteomes" id="UP000441389"/>
    </source>
</evidence>
<evidence type="ECO:0000256" key="5">
    <source>
        <dbReference type="ARBA" id="ARBA00023077"/>
    </source>
</evidence>
<feature type="domain" description="TonB-dependent receptor-like beta-barrel" evidence="11">
    <location>
        <begin position="416"/>
        <end position="855"/>
    </location>
</feature>
<keyword evidence="5 9" id="KW-0798">TonB box</keyword>
<keyword evidence="4 8" id="KW-0812">Transmembrane</keyword>
<keyword evidence="7 8" id="KW-0998">Cell outer membrane</keyword>
<gene>
    <name evidence="13" type="ORF">GON01_16310</name>
</gene>
<organism evidence="13 14">
    <name type="scientific">Sphingomonas horti</name>
    <dbReference type="NCBI Taxonomy" id="2682842"/>
    <lineage>
        <taxon>Bacteria</taxon>
        <taxon>Pseudomonadati</taxon>
        <taxon>Pseudomonadota</taxon>
        <taxon>Alphaproteobacteria</taxon>
        <taxon>Sphingomonadales</taxon>
        <taxon>Sphingomonadaceae</taxon>
        <taxon>Sphingomonas</taxon>
    </lineage>
</organism>
<comment type="subcellular location">
    <subcellularLocation>
        <location evidence="1 8">Cell outer membrane</location>
        <topology evidence="1 8">Multi-pass membrane protein</topology>
    </subcellularLocation>
</comment>
<evidence type="ECO:0000256" key="10">
    <source>
        <dbReference type="SAM" id="SignalP"/>
    </source>
</evidence>
<dbReference type="SUPFAM" id="SSF56935">
    <property type="entry name" value="Porins"/>
    <property type="match status" value="1"/>
</dbReference>
<dbReference type="Pfam" id="PF07715">
    <property type="entry name" value="Plug"/>
    <property type="match status" value="1"/>
</dbReference>
<proteinExistence type="inferred from homology"/>
<feature type="domain" description="TonB-dependent receptor plug" evidence="12">
    <location>
        <begin position="79"/>
        <end position="184"/>
    </location>
</feature>
<evidence type="ECO:0000256" key="7">
    <source>
        <dbReference type="ARBA" id="ARBA00023237"/>
    </source>
</evidence>
<sequence>MNRAGTGRLNPLAARLVGASVGALAMSLAMPAAAQTAAADAAAAAAPADAAQAAEAGEADPSTIVVTGQRASDRASLLKKRDSDVTSEVVSANDVGKLPDQNVAEAVRRLSGVSVATDKGEGRYLLIRGIEPDLANVTINNQTASAPEPESRNVKLDDIPSGLIGSVTVIKTLTPDLDANAIAGQVDIETVSAFDKNRLFGSARVVGGFYEDTDRRAKEGDASIGGVFGPDDQFGLVIAGNYSRRPSYSEDVLSTARQIVNGIDLPEELDQRIYDPAFRTRKGAVANFDWRPSSDVKVYARFLYSQFADREFRQRFRLFFPDDGDDYSSLTADGGTIASTTARRLLRRRAEITGTKTYSLGGEFRLGDGELTIEGTHADSNKRDPIRDELEYRAAASTGVGATFQLGNGLLDSFTANAAALNPANYRLRSYKQVSRRAGEELNQLRVDYKLDVDALGVGSFLKVGAKYLKRNRFQDQTGRTLSAVSGTAGRHTVADDQMSIVPTIFDGRYTFGPLINFGTAQGFVFANANDPAFFTVDPTDQISQSTSEDYRVKEKVTAGYVMANIKTGDLTIIPGVRVEKTEGDTAAIIFAEGVTTLDSTFDSFGHYEYTDWFPGLNLKYEFSRNLQARAAITTAIGRPPFVDLAPTVGVDEGSNEVTLGNPNLKPQKSLNLDAGLEYYFPSEGGISVAVFYKRIKNPIFETTRTESGVFGGIPLTDARIFSFGNGDKATLKGIEFAFQKPLTFLPSPLDGFGVNANLTLTDGNLKVPGRTIDTPLVGQAKRIASAQLYYEKYGISGRVAVSYRSAYLDTDGGLNVGDPSGLSDGYFGKITTVDARLGYRPVKYLEVFVEGTNLTDAKDYYYFATPNRFREAEKYGRSMRVGVTFTY</sequence>
<evidence type="ECO:0000256" key="4">
    <source>
        <dbReference type="ARBA" id="ARBA00022692"/>
    </source>
</evidence>
<dbReference type="Gene3D" id="2.170.130.10">
    <property type="entry name" value="TonB-dependent receptor, plug domain"/>
    <property type="match status" value="1"/>
</dbReference>
<dbReference type="PANTHER" id="PTHR40980:SF4">
    <property type="entry name" value="TONB-DEPENDENT RECEPTOR-LIKE BETA-BARREL DOMAIN-CONTAINING PROTEIN"/>
    <property type="match status" value="1"/>
</dbReference>
<protein>
    <submittedName>
        <fullName evidence="13">TonB-dependent receptor</fullName>
    </submittedName>
</protein>
<dbReference type="EMBL" id="WQMS01000020">
    <property type="protein sequence ID" value="MVO79496.1"/>
    <property type="molecule type" value="Genomic_DNA"/>
</dbReference>
<keyword evidence="2 8" id="KW-0813">Transport</keyword>
<dbReference type="CDD" id="cd01347">
    <property type="entry name" value="ligand_gated_channel"/>
    <property type="match status" value="1"/>
</dbReference>
<dbReference type="Proteomes" id="UP000441389">
    <property type="component" value="Unassembled WGS sequence"/>
</dbReference>
<keyword evidence="13" id="KW-0675">Receptor</keyword>
<feature type="signal peptide" evidence="10">
    <location>
        <begin position="1"/>
        <end position="34"/>
    </location>
</feature>
<evidence type="ECO:0000256" key="9">
    <source>
        <dbReference type="RuleBase" id="RU003357"/>
    </source>
</evidence>
<dbReference type="InterPro" id="IPR010104">
    <property type="entry name" value="TonB_rcpt_bac"/>
</dbReference>
<dbReference type="PROSITE" id="PS52016">
    <property type="entry name" value="TONB_DEPENDENT_REC_3"/>
    <property type="match status" value="1"/>
</dbReference>
<evidence type="ECO:0000256" key="6">
    <source>
        <dbReference type="ARBA" id="ARBA00023136"/>
    </source>
</evidence>
<keyword evidence="3 8" id="KW-1134">Transmembrane beta strand</keyword>
<comment type="caution">
    <text evidence="13">The sequence shown here is derived from an EMBL/GenBank/DDBJ whole genome shotgun (WGS) entry which is preliminary data.</text>
</comment>
<dbReference type="PANTHER" id="PTHR40980">
    <property type="entry name" value="PLUG DOMAIN-CONTAINING PROTEIN"/>
    <property type="match status" value="1"/>
</dbReference>
<evidence type="ECO:0000256" key="3">
    <source>
        <dbReference type="ARBA" id="ARBA00022452"/>
    </source>
</evidence>
<dbReference type="InterPro" id="IPR037066">
    <property type="entry name" value="Plug_dom_sf"/>
</dbReference>
<accession>A0A6I4J575</accession>
<dbReference type="InterPro" id="IPR000531">
    <property type="entry name" value="Beta-barrel_TonB"/>
</dbReference>
<reference evidence="13 14" key="1">
    <citation type="submission" date="2019-12" db="EMBL/GenBank/DDBJ databases">
        <authorList>
            <person name="Huq M.A."/>
        </authorList>
    </citation>
    <scope>NUCLEOTIDE SEQUENCE [LARGE SCALE GENOMIC DNA]</scope>
    <source>
        <strain evidence="13 14">MAH-20</strain>
    </source>
</reference>
<dbReference type="NCBIfam" id="TIGR01782">
    <property type="entry name" value="TonB-Xanth-Caul"/>
    <property type="match status" value="1"/>
</dbReference>
<dbReference type="InterPro" id="IPR036942">
    <property type="entry name" value="Beta-barrel_TonB_sf"/>
</dbReference>
<dbReference type="AlphaFoldDB" id="A0A6I4J575"/>
<evidence type="ECO:0000256" key="1">
    <source>
        <dbReference type="ARBA" id="ARBA00004571"/>
    </source>
</evidence>
<name>A0A6I4J575_9SPHN</name>
<dbReference type="RefSeq" id="WP_157028434.1">
    <property type="nucleotide sequence ID" value="NZ_WQMS01000020.1"/>
</dbReference>
<dbReference type="Pfam" id="PF00593">
    <property type="entry name" value="TonB_dep_Rec_b-barrel"/>
    <property type="match status" value="1"/>
</dbReference>
<dbReference type="InterPro" id="IPR039426">
    <property type="entry name" value="TonB-dep_rcpt-like"/>
</dbReference>
<evidence type="ECO:0000259" key="11">
    <source>
        <dbReference type="Pfam" id="PF00593"/>
    </source>
</evidence>
<dbReference type="InterPro" id="IPR012910">
    <property type="entry name" value="Plug_dom"/>
</dbReference>
<dbReference type="Gene3D" id="2.40.170.20">
    <property type="entry name" value="TonB-dependent receptor, beta-barrel domain"/>
    <property type="match status" value="1"/>
</dbReference>
<evidence type="ECO:0000256" key="2">
    <source>
        <dbReference type="ARBA" id="ARBA00022448"/>
    </source>
</evidence>
<evidence type="ECO:0000256" key="8">
    <source>
        <dbReference type="PROSITE-ProRule" id="PRU01360"/>
    </source>
</evidence>
<keyword evidence="10" id="KW-0732">Signal</keyword>
<keyword evidence="6 8" id="KW-0472">Membrane</keyword>
<evidence type="ECO:0000313" key="13">
    <source>
        <dbReference type="EMBL" id="MVO79496.1"/>
    </source>
</evidence>
<dbReference type="GO" id="GO:0009279">
    <property type="term" value="C:cell outer membrane"/>
    <property type="evidence" value="ECO:0007669"/>
    <property type="project" value="UniProtKB-SubCell"/>
</dbReference>
<evidence type="ECO:0000259" key="12">
    <source>
        <dbReference type="Pfam" id="PF07715"/>
    </source>
</evidence>
<comment type="similarity">
    <text evidence="8 9">Belongs to the TonB-dependent receptor family.</text>
</comment>
<keyword evidence="14" id="KW-1185">Reference proteome</keyword>